<dbReference type="Proteomes" id="UP000228484">
    <property type="component" value="Unassembled WGS sequence"/>
</dbReference>
<dbReference type="GO" id="GO:0006310">
    <property type="term" value="P:DNA recombination"/>
    <property type="evidence" value="ECO:0007669"/>
    <property type="project" value="UniProtKB-KW"/>
</dbReference>
<dbReference type="GO" id="GO:0003677">
    <property type="term" value="F:DNA binding"/>
    <property type="evidence" value="ECO:0007669"/>
    <property type="project" value="InterPro"/>
</dbReference>
<feature type="domain" description="Tyr recombinase" evidence="2">
    <location>
        <begin position="10"/>
        <end position="55"/>
    </location>
</feature>
<evidence type="ECO:0000256" key="1">
    <source>
        <dbReference type="ARBA" id="ARBA00023172"/>
    </source>
</evidence>
<dbReference type="InterPro" id="IPR013762">
    <property type="entry name" value="Integrase-like_cat_sf"/>
</dbReference>
<dbReference type="AlphaFoldDB" id="A0A2G6Q4W0"/>
<keyword evidence="1" id="KW-0233">DNA recombination</keyword>
<dbReference type="RefSeq" id="WP_099686718.1">
    <property type="nucleotide sequence ID" value="NZ_NWUW01000065.1"/>
</dbReference>
<dbReference type="InterPro" id="IPR011010">
    <property type="entry name" value="DNA_brk_join_enz"/>
</dbReference>
<comment type="caution">
    <text evidence="3">The sequence shown here is derived from an EMBL/GenBank/DDBJ whole genome shotgun (WGS) entry which is preliminary data.</text>
</comment>
<proteinExistence type="predicted"/>
<dbReference type="GO" id="GO:0015074">
    <property type="term" value="P:DNA integration"/>
    <property type="evidence" value="ECO:0007669"/>
    <property type="project" value="InterPro"/>
</dbReference>
<organism evidence="3 4">
    <name type="scientific">Bacillus fungorum</name>
    <dbReference type="NCBI Taxonomy" id="2039284"/>
    <lineage>
        <taxon>Bacteria</taxon>
        <taxon>Bacillati</taxon>
        <taxon>Bacillota</taxon>
        <taxon>Bacilli</taxon>
        <taxon>Bacillales</taxon>
        <taxon>Bacillaceae</taxon>
        <taxon>Bacillus</taxon>
    </lineage>
</organism>
<accession>A0A2G6Q4W0</accession>
<dbReference type="Gene3D" id="1.10.443.10">
    <property type="entry name" value="Intergrase catalytic core"/>
    <property type="match status" value="1"/>
</dbReference>
<dbReference type="EMBL" id="NWUW01000065">
    <property type="protein sequence ID" value="PIE91857.1"/>
    <property type="molecule type" value="Genomic_DNA"/>
</dbReference>
<dbReference type="SUPFAM" id="SSF56349">
    <property type="entry name" value="DNA breaking-rejoining enzymes"/>
    <property type="match status" value="1"/>
</dbReference>
<dbReference type="InterPro" id="IPR002104">
    <property type="entry name" value="Integrase_catalytic"/>
</dbReference>
<evidence type="ECO:0000313" key="4">
    <source>
        <dbReference type="Proteomes" id="UP000228484"/>
    </source>
</evidence>
<protein>
    <recommendedName>
        <fullName evidence="2">Tyr recombinase domain-containing protein</fullName>
    </recommendedName>
</protein>
<keyword evidence="4" id="KW-1185">Reference proteome</keyword>
<dbReference type="Pfam" id="PF00589">
    <property type="entry name" value="Phage_integrase"/>
    <property type="match status" value="1"/>
</dbReference>
<evidence type="ECO:0000259" key="2">
    <source>
        <dbReference type="Pfam" id="PF00589"/>
    </source>
</evidence>
<reference evidence="3 4" key="1">
    <citation type="submission" date="2017-09" db="EMBL/GenBank/DDBJ databases">
        <title>Biocontrol bacteria screening and application from spent mushroom substrate.</title>
        <authorList>
            <person name="Sun X."/>
        </authorList>
    </citation>
    <scope>NUCLEOTIDE SEQUENCE [LARGE SCALE GENOMIC DNA]</scope>
    <source>
        <strain evidence="3 4">100374</strain>
    </source>
</reference>
<sequence length="57" mass="6619">MQNLIEKHLIAYGKPLTAHNLKCSFGTRHLAEHKDLKKSQQIMGYSDINTTRIYTFI</sequence>
<name>A0A2G6Q4W0_9BACI</name>
<gene>
    <name evidence="3" type="ORF">CO726_29805</name>
</gene>
<evidence type="ECO:0000313" key="3">
    <source>
        <dbReference type="EMBL" id="PIE91857.1"/>
    </source>
</evidence>